<dbReference type="EMBL" id="BAAANE010000015">
    <property type="protein sequence ID" value="GAA1661229.1"/>
    <property type="molecule type" value="Genomic_DNA"/>
</dbReference>
<dbReference type="InterPro" id="IPR052019">
    <property type="entry name" value="F420H2_bilvrd_red/Heme_oxyg"/>
</dbReference>
<evidence type="ECO:0000313" key="3">
    <source>
        <dbReference type="EMBL" id="GAA1661229.1"/>
    </source>
</evidence>
<feature type="domain" description="Pyridoxamine 5'-phosphate oxidase N-terminal" evidence="2">
    <location>
        <begin position="2"/>
        <end position="99"/>
    </location>
</feature>
<evidence type="ECO:0000259" key="2">
    <source>
        <dbReference type="Pfam" id="PF01243"/>
    </source>
</evidence>
<keyword evidence="4" id="KW-1185">Reference proteome</keyword>
<name>A0ABN2FXL4_9ACTN</name>
<protein>
    <submittedName>
        <fullName evidence="3">PPOX class F420-dependent oxidoreductase</fullName>
    </submittedName>
</protein>
<sequence>MRRLLDLPSTAHLASLMPDGAPHSVPLWIGLEGEQVAFLTSPDSRKARNIDADPRVAISLTNRENPHDMAHLRGRVVRRVDGDEAWTIIDRLSEKYIGMPYPLRTDRVAYLVEVDHAGAATFG</sequence>
<dbReference type="Pfam" id="PF01243">
    <property type="entry name" value="PNPOx_N"/>
    <property type="match status" value="1"/>
</dbReference>
<evidence type="ECO:0000313" key="4">
    <source>
        <dbReference type="Proteomes" id="UP001501319"/>
    </source>
</evidence>
<dbReference type="PANTHER" id="PTHR35176">
    <property type="entry name" value="HEME OXYGENASE HI_0854-RELATED"/>
    <property type="match status" value="1"/>
</dbReference>
<evidence type="ECO:0000256" key="1">
    <source>
        <dbReference type="ARBA" id="ARBA00023002"/>
    </source>
</evidence>
<gene>
    <name evidence="3" type="ORF">GCM10009744_63740</name>
</gene>
<dbReference type="Proteomes" id="UP001501319">
    <property type="component" value="Unassembled WGS sequence"/>
</dbReference>
<comment type="caution">
    <text evidence="3">The sequence shown here is derived from an EMBL/GenBank/DDBJ whole genome shotgun (WGS) entry which is preliminary data.</text>
</comment>
<dbReference type="InterPro" id="IPR019920">
    <property type="entry name" value="F420-binding_dom_put"/>
</dbReference>
<dbReference type="InterPro" id="IPR011576">
    <property type="entry name" value="Pyridox_Oxase_N"/>
</dbReference>
<dbReference type="SUPFAM" id="SSF50475">
    <property type="entry name" value="FMN-binding split barrel"/>
    <property type="match status" value="1"/>
</dbReference>
<keyword evidence="1" id="KW-0560">Oxidoreductase</keyword>
<organism evidence="3 4">
    <name type="scientific">Kribbella alba</name>
    <dbReference type="NCBI Taxonomy" id="190197"/>
    <lineage>
        <taxon>Bacteria</taxon>
        <taxon>Bacillati</taxon>
        <taxon>Actinomycetota</taxon>
        <taxon>Actinomycetes</taxon>
        <taxon>Propionibacteriales</taxon>
        <taxon>Kribbellaceae</taxon>
        <taxon>Kribbella</taxon>
    </lineage>
</organism>
<dbReference type="PANTHER" id="PTHR35176:SF6">
    <property type="entry name" value="HEME OXYGENASE HI_0854-RELATED"/>
    <property type="match status" value="1"/>
</dbReference>
<proteinExistence type="predicted"/>
<dbReference type="InterPro" id="IPR012349">
    <property type="entry name" value="Split_barrel_FMN-bd"/>
</dbReference>
<dbReference type="NCBIfam" id="TIGR03618">
    <property type="entry name" value="Rv1155_F420"/>
    <property type="match status" value="1"/>
</dbReference>
<accession>A0ABN2FXL4</accession>
<reference evidence="3 4" key="1">
    <citation type="journal article" date="2019" name="Int. J. Syst. Evol. Microbiol.">
        <title>The Global Catalogue of Microorganisms (GCM) 10K type strain sequencing project: providing services to taxonomists for standard genome sequencing and annotation.</title>
        <authorList>
            <consortium name="The Broad Institute Genomics Platform"/>
            <consortium name="The Broad Institute Genome Sequencing Center for Infectious Disease"/>
            <person name="Wu L."/>
            <person name="Ma J."/>
        </authorList>
    </citation>
    <scope>NUCLEOTIDE SEQUENCE [LARGE SCALE GENOMIC DNA]</scope>
    <source>
        <strain evidence="3 4">JCM 14306</strain>
    </source>
</reference>
<dbReference type="Gene3D" id="2.30.110.10">
    <property type="entry name" value="Electron Transport, Fmn-binding Protein, Chain A"/>
    <property type="match status" value="1"/>
</dbReference>